<dbReference type="NCBIfam" id="TIGR01525">
    <property type="entry name" value="ATPase-IB_hvy"/>
    <property type="match status" value="1"/>
</dbReference>
<gene>
    <name evidence="9" type="ORF">Purlil1_13908</name>
</gene>
<dbReference type="InterPro" id="IPR008250">
    <property type="entry name" value="ATPase_P-typ_transduc_dom_A_sf"/>
</dbReference>
<dbReference type="SFLD" id="SFLDG00002">
    <property type="entry name" value="C1.7:_P-type_atpase_like"/>
    <property type="match status" value="1"/>
</dbReference>
<dbReference type="Pfam" id="PF00702">
    <property type="entry name" value="Hydrolase"/>
    <property type="match status" value="1"/>
</dbReference>
<evidence type="ECO:0000313" key="10">
    <source>
        <dbReference type="Proteomes" id="UP001287286"/>
    </source>
</evidence>
<keyword evidence="7" id="KW-0067">ATP-binding</keyword>
<dbReference type="SFLD" id="SFLDS00003">
    <property type="entry name" value="Haloacid_Dehalogenase"/>
    <property type="match status" value="1"/>
</dbReference>
<keyword evidence="10" id="KW-1185">Reference proteome</keyword>
<keyword evidence="2 7" id="KW-0812">Transmembrane</keyword>
<dbReference type="InterPro" id="IPR023299">
    <property type="entry name" value="ATPase_P-typ_cyto_dom_N"/>
</dbReference>
<proteinExistence type="inferred from homology"/>
<feature type="domain" description="P-type ATPase A" evidence="8">
    <location>
        <begin position="50"/>
        <end position="140"/>
    </location>
</feature>
<dbReference type="SFLD" id="SFLDF00027">
    <property type="entry name" value="p-type_atpase"/>
    <property type="match status" value="1"/>
</dbReference>
<accession>A0ABR0BCS6</accession>
<comment type="subcellular location">
    <subcellularLocation>
        <location evidence="1 7">Membrane</location>
    </subcellularLocation>
</comment>
<dbReference type="Pfam" id="PF00122">
    <property type="entry name" value="E1-E2_ATPase"/>
    <property type="match status" value="1"/>
</dbReference>
<name>A0ABR0BCS6_PURLI</name>
<evidence type="ECO:0000256" key="4">
    <source>
        <dbReference type="ARBA" id="ARBA00022967"/>
    </source>
</evidence>
<dbReference type="SUPFAM" id="SSF56784">
    <property type="entry name" value="HAD-like"/>
    <property type="match status" value="1"/>
</dbReference>
<dbReference type="NCBIfam" id="TIGR01511">
    <property type="entry name" value="ATPase-IB1_Cu"/>
    <property type="match status" value="1"/>
</dbReference>
<evidence type="ECO:0000256" key="6">
    <source>
        <dbReference type="ARBA" id="ARBA00023136"/>
    </source>
</evidence>
<dbReference type="EMBL" id="JAWRVI010000354">
    <property type="protein sequence ID" value="KAK4067206.1"/>
    <property type="molecule type" value="Genomic_DNA"/>
</dbReference>
<dbReference type="NCBIfam" id="TIGR01494">
    <property type="entry name" value="ATPase_P-type"/>
    <property type="match status" value="1"/>
</dbReference>
<dbReference type="SUPFAM" id="SSF81665">
    <property type="entry name" value="Calcium ATPase, transmembrane domain M"/>
    <property type="match status" value="1"/>
</dbReference>
<evidence type="ECO:0000256" key="7">
    <source>
        <dbReference type="RuleBase" id="RU362081"/>
    </source>
</evidence>
<comment type="caution">
    <text evidence="9">The sequence shown here is derived from an EMBL/GenBank/DDBJ whole genome shotgun (WGS) entry which is preliminary data.</text>
</comment>
<dbReference type="PANTHER" id="PTHR46594:SF4">
    <property type="entry name" value="P-TYPE CATION-TRANSPORTING ATPASE"/>
    <property type="match status" value="1"/>
</dbReference>
<dbReference type="Gene3D" id="3.40.50.1000">
    <property type="entry name" value="HAD superfamily/HAD-like"/>
    <property type="match status" value="1"/>
</dbReference>
<dbReference type="InterPro" id="IPR027256">
    <property type="entry name" value="P-typ_ATPase_IB"/>
</dbReference>
<dbReference type="Proteomes" id="UP001287286">
    <property type="component" value="Unassembled WGS sequence"/>
</dbReference>
<dbReference type="PANTHER" id="PTHR46594">
    <property type="entry name" value="P-TYPE CATION-TRANSPORTING ATPASE"/>
    <property type="match status" value="1"/>
</dbReference>
<dbReference type="Gene3D" id="2.70.150.10">
    <property type="entry name" value="Calcium-transporting ATPase, cytoplasmic transduction domain A"/>
    <property type="match status" value="1"/>
</dbReference>
<evidence type="ECO:0000313" key="9">
    <source>
        <dbReference type="EMBL" id="KAK4067206.1"/>
    </source>
</evidence>
<keyword evidence="5 7" id="KW-1133">Transmembrane helix</keyword>
<dbReference type="PRINTS" id="PR00119">
    <property type="entry name" value="CATATPASE"/>
</dbReference>
<evidence type="ECO:0000256" key="2">
    <source>
        <dbReference type="ARBA" id="ARBA00022692"/>
    </source>
</evidence>
<feature type="transmembrane region" description="Helical" evidence="7">
    <location>
        <begin position="532"/>
        <end position="553"/>
    </location>
</feature>
<evidence type="ECO:0000256" key="3">
    <source>
        <dbReference type="ARBA" id="ARBA00022723"/>
    </source>
</evidence>
<organism evidence="9 10">
    <name type="scientific">Purpureocillium lilacinum</name>
    <name type="common">Paecilomyces lilacinus</name>
    <dbReference type="NCBI Taxonomy" id="33203"/>
    <lineage>
        <taxon>Eukaryota</taxon>
        <taxon>Fungi</taxon>
        <taxon>Dikarya</taxon>
        <taxon>Ascomycota</taxon>
        <taxon>Pezizomycotina</taxon>
        <taxon>Sordariomycetes</taxon>
        <taxon>Hypocreomycetidae</taxon>
        <taxon>Hypocreales</taxon>
        <taxon>Ophiocordycipitaceae</taxon>
        <taxon>Purpureocillium</taxon>
    </lineage>
</organism>
<keyword evidence="7" id="KW-0547">Nucleotide-binding</keyword>
<feature type="transmembrane region" description="Helical" evidence="7">
    <location>
        <begin position="505"/>
        <end position="526"/>
    </location>
</feature>
<protein>
    <recommendedName>
        <fullName evidence="8">P-type ATPase A domain-containing protein</fullName>
    </recommendedName>
</protein>
<comment type="similarity">
    <text evidence="7">Belongs to the cation transport ATPase (P-type) (TC 3.A.3) family. Type IB subfamily.</text>
</comment>
<dbReference type="Gene3D" id="3.40.1110.10">
    <property type="entry name" value="Calcium-transporting ATPase, cytoplasmic domain N"/>
    <property type="match status" value="1"/>
</dbReference>
<dbReference type="InterPro" id="IPR018303">
    <property type="entry name" value="ATPase_P-typ_P_site"/>
</dbReference>
<dbReference type="InterPro" id="IPR036412">
    <property type="entry name" value="HAD-like_sf"/>
</dbReference>
<dbReference type="InterPro" id="IPR001757">
    <property type="entry name" value="P_typ_ATPase"/>
</dbReference>
<dbReference type="PRINTS" id="PR00120">
    <property type="entry name" value="HATPASE"/>
</dbReference>
<dbReference type="InterPro" id="IPR023298">
    <property type="entry name" value="ATPase_P-typ_TM_dom_sf"/>
</dbReference>
<keyword evidence="3 7" id="KW-0479">Metal-binding</keyword>
<dbReference type="InterPro" id="IPR059000">
    <property type="entry name" value="ATPase_P-type_domA"/>
</dbReference>
<dbReference type="InterPro" id="IPR023214">
    <property type="entry name" value="HAD_sf"/>
</dbReference>
<keyword evidence="6 7" id="KW-0472">Membrane</keyword>
<evidence type="ECO:0000256" key="5">
    <source>
        <dbReference type="ARBA" id="ARBA00022989"/>
    </source>
</evidence>
<feature type="transmembrane region" description="Helical" evidence="7">
    <location>
        <begin position="157"/>
        <end position="178"/>
    </location>
</feature>
<feature type="transmembrane region" description="Helical" evidence="7">
    <location>
        <begin position="198"/>
        <end position="225"/>
    </location>
</feature>
<evidence type="ECO:0000259" key="8">
    <source>
        <dbReference type="Pfam" id="PF00122"/>
    </source>
</evidence>
<sequence>MMEVPRLSVQTFPEHTHFHYVAALARQKAVESISIRSLQASNALLVDGAKASSEREIDVRLLQYGDFFKVLPDSRIPTDGTVVAGSSEVDESMVTGESLPVEKQVQSRVIAGTINGSGTLVVRLTRLPGDNTITTIAAMVDEAKLSKPKLQELADRVASYFVPVVVTLTIVTFIIWIAVGTAVRGKSGSAATVDAITYAITVLIVSCPCAIGLAVPMVVVIASGVAAERGVIFKAAGAIEVAYKTSHVVFDKTGTLTEGRLIVASEHCMANEDVTLALLLGLIGDSRHPVSLAVANHLRSKGTIAAVVSGTKSLTGRGLEAQVAGRTLRAGNSRWLQLSSDATVESVLAQNHTAFCFTIDGALAAVYGLEDSLRAGAARIVSALQKRGVSVHVVSGDDEGAVQHVAAKLDIPSGNIHARSSPADKQAYINCLLGNAAKDEKPTVIFCGDGTNDAVALAQATIGVHMNEGSDVAQSAADVVLMRPDLSGILTIMSMSKRSVNRIRFNFGWSFFYNTFAILLAAGAFVNARIPPAFAGLGELVSVLPVIGAAVLLRWSRT</sequence>
<keyword evidence="4" id="KW-1278">Translocase</keyword>
<reference evidence="9 10" key="1">
    <citation type="journal article" date="2024" name="Microbiol. Resour. Announc.">
        <title>Genome annotations for the ascomycete fungi Trichoderma harzianum, Trichoderma aggressivum, and Purpureocillium lilacinum.</title>
        <authorList>
            <person name="Beijen E.P.W."/>
            <person name="Ohm R.A."/>
        </authorList>
    </citation>
    <scope>NUCLEOTIDE SEQUENCE [LARGE SCALE GENOMIC DNA]</scope>
    <source>
        <strain evidence="9 10">CBS 150709</strain>
    </source>
</reference>
<dbReference type="InterPro" id="IPR044492">
    <property type="entry name" value="P_typ_ATPase_HD_dom"/>
</dbReference>
<evidence type="ECO:0000256" key="1">
    <source>
        <dbReference type="ARBA" id="ARBA00004370"/>
    </source>
</evidence>
<dbReference type="PROSITE" id="PS00154">
    <property type="entry name" value="ATPASE_E1_E2"/>
    <property type="match status" value="1"/>
</dbReference>
<dbReference type="SUPFAM" id="SSF81653">
    <property type="entry name" value="Calcium ATPase, transduction domain A"/>
    <property type="match status" value="1"/>
</dbReference>